<protein>
    <submittedName>
        <fullName evidence="4 5">Polysaccharide deacetylase</fullName>
    </submittedName>
</protein>
<organism evidence="5 6">
    <name type="scientific">Halopelagius longus</name>
    <dbReference type="NCBI Taxonomy" id="1236180"/>
    <lineage>
        <taxon>Archaea</taxon>
        <taxon>Methanobacteriati</taxon>
        <taxon>Methanobacteriota</taxon>
        <taxon>Stenosarchaea group</taxon>
        <taxon>Halobacteria</taxon>
        <taxon>Halobacteriales</taxon>
        <taxon>Haloferacaceae</taxon>
    </lineage>
</organism>
<feature type="domain" description="NodB homology" evidence="3">
    <location>
        <begin position="89"/>
        <end position="290"/>
    </location>
</feature>
<reference evidence="4 7" key="3">
    <citation type="submission" date="2018-07" db="EMBL/GenBank/DDBJ databases">
        <title>Genome sequence of extremly halophilic archaeon Halopelagius longus strain BC12-B1.</title>
        <authorList>
            <person name="Zhang X."/>
        </authorList>
    </citation>
    <scope>NUCLEOTIDE SEQUENCE [LARGE SCALE GENOMIC DNA]</scope>
    <source>
        <strain evidence="4 7">BC12-B1</strain>
    </source>
</reference>
<sequence length="290" mass="32710">MAPESDLLPRTTRRLERAGFEALGRADRRLGFSHLYPDEANGVLMYHAVGSPEKYGNVSVGRFRRDLEYLTTHFEVCDLPAVLDDDGGKRVALTFDDAYDDFYENVLPLLRRYGVPATLFVPVAFVGGGRTDLAYRFGRSPAEFDRYNDPEAHRDYGGPAPGVMSWDRLREVAADELVTVGNHTRTHPDLSRLSAPSDLEPEIVGARDELAERLGVDIDRFCFPYGRYSEEAAELVAETHDVSVTSRRGLLFDPASNDGHLLPRVRAHDPEHRVRWDLSAVRWRLVERLG</sequence>
<dbReference type="SUPFAM" id="SSF88713">
    <property type="entry name" value="Glycoside hydrolase/deacetylase"/>
    <property type="match status" value="1"/>
</dbReference>
<dbReference type="EMBL" id="QQST01000004">
    <property type="protein sequence ID" value="RDI69639.1"/>
    <property type="molecule type" value="Genomic_DNA"/>
</dbReference>
<dbReference type="GO" id="GO:0016810">
    <property type="term" value="F:hydrolase activity, acting on carbon-nitrogen (but not peptide) bonds"/>
    <property type="evidence" value="ECO:0007669"/>
    <property type="project" value="InterPro"/>
</dbReference>
<dbReference type="AlphaFoldDB" id="A0A1H1GNG5"/>
<dbReference type="PANTHER" id="PTHR34216">
    <property type="match status" value="1"/>
</dbReference>
<accession>A0A1H1GNG5</accession>
<proteinExistence type="predicted"/>
<evidence type="ECO:0000313" key="6">
    <source>
        <dbReference type="Proteomes" id="UP000199289"/>
    </source>
</evidence>
<evidence type="ECO:0000313" key="4">
    <source>
        <dbReference type="EMBL" id="RDI69639.1"/>
    </source>
</evidence>
<dbReference type="Proteomes" id="UP000199289">
    <property type="component" value="Unassembled WGS sequence"/>
</dbReference>
<evidence type="ECO:0000313" key="7">
    <source>
        <dbReference type="Proteomes" id="UP000255421"/>
    </source>
</evidence>
<dbReference type="Proteomes" id="UP000255421">
    <property type="component" value="Unassembled WGS sequence"/>
</dbReference>
<evidence type="ECO:0000256" key="1">
    <source>
        <dbReference type="ARBA" id="ARBA00004613"/>
    </source>
</evidence>
<keyword evidence="2" id="KW-0732">Signal</keyword>
<dbReference type="RefSeq" id="WP_092539261.1">
    <property type="nucleotide sequence ID" value="NZ_FNKQ01000006.1"/>
</dbReference>
<dbReference type="InterPro" id="IPR051398">
    <property type="entry name" value="Polysacch_Deacetylase"/>
</dbReference>
<keyword evidence="7" id="KW-1185">Reference proteome</keyword>
<dbReference type="PROSITE" id="PS51677">
    <property type="entry name" value="NODB"/>
    <property type="match status" value="1"/>
</dbReference>
<dbReference type="Gene3D" id="3.20.20.370">
    <property type="entry name" value="Glycoside hydrolase/deacetylase"/>
    <property type="match status" value="1"/>
</dbReference>
<dbReference type="CDD" id="cd10918">
    <property type="entry name" value="CE4_NodB_like_5s_6s"/>
    <property type="match status" value="1"/>
</dbReference>
<evidence type="ECO:0000259" key="3">
    <source>
        <dbReference type="PROSITE" id="PS51677"/>
    </source>
</evidence>
<reference evidence="6" key="2">
    <citation type="submission" date="2016-10" db="EMBL/GenBank/DDBJ databases">
        <authorList>
            <person name="Varghese N."/>
            <person name="Submissions S."/>
        </authorList>
    </citation>
    <scope>NUCLEOTIDE SEQUENCE [LARGE SCALE GENOMIC DNA]</scope>
    <source>
        <strain evidence="6">CGMCC 1.12397</strain>
    </source>
</reference>
<comment type="subcellular location">
    <subcellularLocation>
        <location evidence="1">Secreted</location>
    </subcellularLocation>
</comment>
<reference evidence="5" key="1">
    <citation type="submission" date="2016-10" db="EMBL/GenBank/DDBJ databases">
        <authorList>
            <person name="de Groot N.N."/>
        </authorList>
    </citation>
    <scope>NUCLEOTIDE SEQUENCE [LARGE SCALE GENOMIC DNA]</scope>
    <source>
        <strain evidence="5">CGMCC 1.12397</strain>
    </source>
</reference>
<gene>
    <name evidence="4" type="ORF">DWB78_17860</name>
    <name evidence="5" type="ORF">SAMN05216278_3786</name>
</gene>
<dbReference type="InterPro" id="IPR011330">
    <property type="entry name" value="Glyco_hydro/deAcase_b/a-brl"/>
</dbReference>
<dbReference type="InterPro" id="IPR002509">
    <property type="entry name" value="NODB_dom"/>
</dbReference>
<dbReference type="OrthoDB" id="10436at2157"/>
<evidence type="ECO:0000313" key="5">
    <source>
        <dbReference type="EMBL" id="SDR14697.1"/>
    </source>
</evidence>
<dbReference type="GO" id="GO:0005576">
    <property type="term" value="C:extracellular region"/>
    <property type="evidence" value="ECO:0007669"/>
    <property type="project" value="UniProtKB-SubCell"/>
</dbReference>
<evidence type="ECO:0000256" key="2">
    <source>
        <dbReference type="ARBA" id="ARBA00022729"/>
    </source>
</evidence>
<dbReference type="EMBL" id="FNKQ01000006">
    <property type="protein sequence ID" value="SDR14697.1"/>
    <property type="molecule type" value="Genomic_DNA"/>
</dbReference>
<name>A0A1H1GNG5_9EURY</name>
<dbReference type="PANTHER" id="PTHR34216:SF3">
    <property type="entry name" value="POLY-BETA-1,6-N-ACETYL-D-GLUCOSAMINE N-DEACETYLASE"/>
    <property type="match status" value="1"/>
</dbReference>
<dbReference type="Pfam" id="PF01522">
    <property type="entry name" value="Polysacc_deac_1"/>
    <property type="match status" value="1"/>
</dbReference>
<dbReference type="GO" id="GO:0005975">
    <property type="term" value="P:carbohydrate metabolic process"/>
    <property type="evidence" value="ECO:0007669"/>
    <property type="project" value="InterPro"/>
</dbReference>